<evidence type="ECO:0000313" key="4">
    <source>
        <dbReference type="Proteomes" id="UP000525652"/>
    </source>
</evidence>
<feature type="chain" id="PRO_5031061112" evidence="2">
    <location>
        <begin position="20"/>
        <end position="183"/>
    </location>
</feature>
<feature type="region of interest" description="Disordered" evidence="1">
    <location>
        <begin position="156"/>
        <end position="183"/>
    </location>
</feature>
<keyword evidence="2" id="KW-0732">Signal</keyword>
<dbReference type="RefSeq" id="WP_185694712.1">
    <property type="nucleotide sequence ID" value="NZ_JACHVA010000138.1"/>
</dbReference>
<dbReference type="EMBL" id="JACHVA010000138">
    <property type="protein sequence ID" value="MBC2604095.1"/>
    <property type="molecule type" value="Genomic_DNA"/>
</dbReference>
<organism evidence="3 4">
    <name type="scientific">Puniceicoccus vermicola</name>
    <dbReference type="NCBI Taxonomy" id="388746"/>
    <lineage>
        <taxon>Bacteria</taxon>
        <taxon>Pseudomonadati</taxon>
        <taxon>Verrucomicrobiota</taxon>
        <taxon>Opitutia</taxon>
        <taxon>Puniceicoccales</taxon>
        <taxon>Puniceicoccaceae</taxon>
        <taxon>Puniceicoccus</taxon>
    </lineage>
</organism>
<gene>
    <name evidence="3" type="ORF">H5P30_20115</name>
</gene>
<protein>
    <submittedName>
        <fullName evidence="3">Uncharacterized protein</fullName>
    </submittedName>
</protein>
<proteinExistence type="predicted"/>
<dbReference type="AlphaFoldDB" id="A0A7X1B479"/>
<feature type="signal peptide" evidence="2">
    <location>
        <begin position="1"/>
        <end position="19"/>
    </location>
</feature>
<evidence type="ECO:0000256" key="1">
    <source>
        <dbReference type="SAM" id="MobiDB-lite"/>
    </source>
</evidence>
<evidence type="ECO:0000313" key="3">
    <source>
        <dbReference type="EMBL" id="MBC2604095.1"/>
    </source>
</evidence>
<sequence length="183" mass="20062">MRIPFFLFLAALCVSSLWSTPPTQPPGESLERSSGLVVYSGSNPGEIMLSWWGYDGHFYFIENSADLHEWTLLKTVELGEAEAITLGFDLAGSPFFWRLRYSDDPEWELLAADLDGDGLSSYQEYDLGSDPFNPDTSGDGVYDGIAYKLELPLIAPEPPDADPEDTTPPAITLFSPGGATFLP</sequence>
<comment type="caution">
    <text evidence="3">The sequence shown here is derived from an EMBL/GenBank/DDBJ whole genome shotgun (WGS) entry which is preliminary data.</text>
</comment>
<dbReference type="Proteomes" id="UP000525652">
    <property type="component" value="Unassembled WGS sequence"/>
</dbReference>
<keyword evidence="4" id="KW-1185">Reference proteome</keyword>
<accession>A0A7X1B479</accession>
<name>A0A7X1B479_9BACT</name>
<evidence type="ECO:0000256" key="2">
    <source>
        <dbReference type="SAM" id="SignalP"/>
    </source>
</evidence>
<reference evidence="3 4" key="1">
    <citation type="submission" date="2020-07" db="EMBL/GenBank/DDBJ databases">
        <authorList>
            <person name="Feng X."/>
        </authorList>
    </citation>
    <scope>NUCLEOTIDE SEQUENCE [LARGE SCALE GENOMIC DNA]</scope>
    <source>
        <strain evidence="3 4">JCM14086</strain>
    </source>
</reference>